<dbReference type="AlphaFoldDB" id="A0A7T4URI7"/>
<dbReference type="Pfam" id="PF06945">
    <property type="entry name" value="DUF1289"/>
    <property type="match status" value="1"/>
</dbReference>
<dbReference type="InterPro" id="IPR010710">
    <property type="entry name" value="DUF1289"/>
</dbReference>
<dbReference type="PANTHER" id="PTHR35175:SF1">
    <property type="entry name" value="OXIDOREDUCTASE"/>
    <property type="match status" value="1"/>
</dbReference>
<organism evidence="1 2">
    <name type="scientific">Spongiibacter nanhainus</name>
    <dbReference type="NCBI Taxonomy" id="2794344"/>
    <lineage>
        <taxon>Bacteria</taxon>
        <taxon>Pseudomonadati</taxon>
        <taxon>Pseudomonadota</taxon>
        <taxon>Gammaproteobacteria</taxon>
        <taxon>Cellvibrionales</taxon>
        <taxon>Spongiibacteraceae</taxon>
        <taxon>Spongiibacter</taxon>
    </lineage>
</organism>
<dbReference type="Proteomes" id="UP000596063">
    <property type="component" value="Chromosome"/>
</dbReference>
<name>A0A7T4URI7_9GAMM</name>
<reference evidence="1 2" key="1">
    <citation type="submission" date="2020-12" db="EMBL/GenBank/DDBJ databases">
        <authorList>
            <person name="Shan Y."/>
        </authorList>
    </citation>
    <scope>NUCLEOTIDE SEQUENCE [LARGE SCALE GENOMIC DNA]</scope>
    <source>
        <strain evidence="2">csc3.9</strain>
    </source>
</reference>
<dbReference type="RefSeq" id="WP_198571260.1">
    <property type="nucleotide sequence ID" value="NZ_CP066167.1"/>
</dbReference>
<protein>
    <submittedName>
        <fullName evidence="1">DUF1289 domain-containing protein</fullName>
    </submittedName>
</protein>
<dbReference type="PANTHER" id="PTHR35175">
    <property type="entry name" value="DUF1289 DOMAIN-CONTAINING PROTEIN"/>
    <property type="match status" value="1"/>
</dbReference>
<proteinExistence type="predicted"/>
<keyword evidence="2" id="KW-1185">Reference proteome</keyword>
<dbReference type="KEGG" id="snan:I6N98_08030"/>
<accession>A0A7T4URI7</accession>
<sequence>MADSVPRIKTPCIGVCSTGIGDDVCRGCKRFCHEIIDWNGYSQEQKGIIDQRLDSFLVQVMGDKLHIVNAELLRWQLDTQQLRYPAHKAPYIWLFQLLRAGAGQIQEPRQYGFVVDANWQHLGLPALREVIDNEFYQLSLAHYERYIGRFVQKRA</sequence>
<evidence type="ECO:0000313" key="2">
    <source>
        <dbReference type="Proteomes" id="UP000596063"/>
    </source>
</evidence>
<gene>
    <name evidence="1" type="ORF">I6N98_08030</name>
</gene>
<dbReference type="EMBL" id="CP066167">
    <property type="protein sequence ID" value="QQD19776.1"/>
    <property type="molecule type" value="Genomic_DNA"/>
</dbReference>
<evidence type="ECO:0000313" key="1">
    <source>
        <dbReference type="EMBL" id="QQD19776.1"/>
    </source>
</evidence>